<dbReference type="Proteomes" id="UP000311008">
    <property type="component" value="Chromosome"/>
</dbReference>
<keyword evidence="5 10" id="KW-0276">Fatty acid metabolism</keyword>
<gene>
    <name evidence="10" type="primary">accA</name>
    <name evidence="12" type="ORF">FIU01_05805</name>
</gene>
<organism evidence="12 13">
    <name type="scientific">Methylophilus medardicus</name>
    <dbReference type="NCBI Taxonomy" id="2588534"/>
    <lineage>
        <taxon>Bacteria</taxon>
        <taxon>Pseudomonadati</taxon>
        <taxon>Pseudomonadota</taxon>
        <taxon>Betaproteobacteria</taxon>
        <taxon>Nitrosomonadales</taxon>
        <taxon>Methylophilaceae</taxon>
        <taxon>Methylophilus</taxon>
    </lineage>
</organism>
<dbReference type="PROSITE" id="PS50989">
    <property type="entry name" value="COA_CT_CTER"/>
    <property type="match status" value="1"/>
</dbReference>
<keyword evidence="10" id="KW-0963">Cytoplasm</keyword>
<evidence type="ECO:0000256" key="8">
    <source>
        <dbReference type="ARBA" id="ARBA00023160"/>
    </source>
</evidence>
<dbReference type="NCBIfam" id="NF041504">
    <property type="entry name" value="AccA_sub"/>
    <property type="match status" value="1"/>
</dbReference>
<reference evidence="13" key="1">
    <citation type="journal article" date="2019" name="ISME J.">
        <title>Evolution in action: habitat transition from sediment to the pelagial leads to genome streamlining in Methylophilaceae.</title>
        <authorList>
            <person name="Salcher M."/>
            <person name="Schaefle D."/>
            <person name="Kaspar M."/>
            <person name="Neuenschwander S.M."/>
            <person name="Ghai R."/>
        </authorList>
    </citation>
    <scope>NUCLEOTIDE SEQUENCE [LARGE SCALE GENOMIC DNA]</scope>
    <source>
        <strain evidence="13">MMS-M-51</strain>
    </source>
</reference>
<dbReference type="UniPathway" id="UPA00655">
    <property type="reaction ID" value="UER00711"/>
</dbReference>
<accession>A0A5B8CSN5</accession>
<dbReference type="InterPro" id="IPR011763">
    <property type="entry name" value="COA_CT_C"/>
</dbReference>
<keyword evidence="4 10" id="KW-0547">Nucleotide-binding</keyword>
<evidence type="ECO:0000256" key="6">
    <source>
        <dbReference type="ARBA" id="ARBA00022840"/>
    </source>
</evidence>
<dbReference type="OrthoDB" id="9808023at2"/>
<evidence type="ECO:0000256" key="2">
    <source>
        <dbReference type="ARBA" id="ARBA00022516"/>
    </source>
</evidence>
<dbReference type="RefSeq" id="WP_140003425.1">
    <property type="nucleotide sequence ID" value="NZ_CP040946.1"/>
</dbReference>
<comment type="subcellular location">
    <subcellularLocation>
        <location evidence="10">Cytoplasm</location>
    </subcellularLocation>
</comment>
<keyword evidence="6 10" id="KW-0067">ATP-binding</keyword>
<comment type="similarity">
    <text evidence="10">Belongs to the AccA family.</text>
</comment>
<dbReference type="EMBL" id="CP040946">
    <property type="protein sequence ID" value="QDC44086.1"/>
    <property type="molecule type" value="Genomic_DNA"/>
</dbReference>
<dbReference type="Pfam" id="PF03255">
    <property type="entry name" value="ACCA"/>
    <property type="match status" value="1"/>
</dbReference>
<comment type="catalytic activity">
    <reaction evidence="9 10">
        <text>N(6)-carboxybiotinyl-L-lysyl-[protein] + acetyl-CoA = N(6)-biotinyl-L-lysyl-[protein] + malonyl-CoA</text>
        <dbReference type="Rhea" id="RHEA:54728"/>
        <dbReference type="Rhea" id="RHEA-COMP:10505"/>
        <dbReference type="Rhea" id="RHEA-COMP:10506"/>
        <dbReference type="ChEBI" id="CHEBI:57288"/>
        <dbReference type="ChEBI" id="CHEBI:57384"/>
        <dbReference type="ChEBI" id="CHEBI:83144"/>
        <dbReference type="ChEBI" id="CHEBI:83145"/>
        <dbReference type="EC" id="2.1.3.15"/>
    </reaction>
</comment>
<dbReference type="NCBIfam" id="TIGR00513">
    <property type="entry name" value="accA"/>
    <property type="match status" value="1"/>
</dbReference>
<keyword evidence="13" id="KW-1185">Reference proteome</keyword>
<evidence type="ECO:0000256" key="7">
    <source>
        <dbReference type="ARBA" id="ARBA00023098"/>
    </source>
</evidence>
<comment type="pathway">
    <text evidence="1 10">Lipid metabolism; malonyl-CoA biosynthesis; malonyl-CoA from acetyl-CoA: step 1/1.</text>
</comment>
<evidence type="ECO:0000256" key="4">
    <source>
        <dbReference type="ARBA" id="ARBA00022741"/>
    </source>
</evidence>
<keyword evidence="7 10" id="KW-0443">Lipid metabolism</keyword>
<evidence type="ECO:0000256" key="5">
    <source>
        <dbReference type="ARBA" id="ARBA00022832"/>
    </source>
</evidence>
<keyword evidence="8 10" id="KW-0275">Fatty acid biosynthesis</keyword>
<dbReference type="InterPro" id="IPR029045">
    <property type="entry name" value="ClpP/crotonase-like_dom_sf"/>
</dbReference>
<sequence length="331" mass="36859">MSAKRLTPSKLTYLDFEQPIAALEKRIEALQVSHDEHDSLDISKELDLLQKKNAKLLQDTYQNLTAWQISQVARHPQRPYTIDYIHALFTDFQELHGDRAYADDPAIVGGIARFKGTPVMIIGHQKGRDIKERQYRNFGMPRPEGYRKALRLFRLAEKFHLPIITFIDTPGAYPGIGAEERGQSEAIARNLYVMAELKTPIIGVVIGEGGSGGALALGVVDHLNMLQYSTYSVISPEGCASILWKSASRAPEAAETLGITADRLKSLGLVDTIISEPPGGAHRNYEDVMESIANAIGQQLKTLQAKKLPQLLDTRYQRLMSYGKFKVVSEK</sequence>
<dbReference type="Gene3D" id="3.90.226.10">
    <property type="entry name" value="2-enoyl-CoA Hydratase, Chain A, domain 1"/>
    <property type="match status" value="1"/>
</dbReference>
<protein>
    <recommendedName>
        <fullName evidence="10">Acetyl-coenzyme A carboxylase carboxyl transferase subunit alpha</fullName>
        <shortName evidence="10">ACCase subunit alpha</shortName>
        <shortName evidence="10">Acetyl-CoA carboxylase carboxyltransferase subunit alpha</shortName>
        <ecNumber evidence="10">2.1.3.15</ecNumber>
    </recommendedName>
</protein>
<dbReference type="PRINTS" id="PR01069">
    <property type="entry name" value="ACCCTRFRASEA"/>
</dbReference>
<dbReference type="GO" id="GO:2001295">
    <property type="term" value="P:malonyl-CoA biosynthetic process"/>
    <property type="evidence" value="ECO:0007669"/>
    <property type="project" value="UniProtKB-UniRule"/>
</dbReference>
<dbReference type="HAMAP" id="MF_00823">
    <property type="entry name" value="AcetylCoA_CT_alpha"/>
    <property type="match status" value="1"/>
</dbReference>
<proteinExistence type="inferred from homology"/>
<dbReference type="NCBIfam" id="NF004344">
    <property type="entry name" value="PRK05724.1"/>
    <property type="match status" value="1"/>
</dbReference>
<dbReference type="GO" id="GO:0003989">
    <property type="term" value="F:acetyl-CoA carboxylase activity"/>
    <property type="evidence" value="ECO:0007669"/>
    <property type="project" value="InterPro"/>
</dbReference>
<evidence type="ECO:0000256" key="9">
    <source>
        <dbReference type="ARBA" id="ARBA00049152"/>
    </source>
</evidence>
<dbReference type="PANTHER" id="PTHR42853:SF3">
    <property type="entry name" value="ACETYL-COENZYME A CARBOXYLASE CARBOXYL TRANSFERASE SUBUNIT ALPHA, CHLOROPLASTIC"/>
    <property type="match status" value="1"/>
</dbReference>
<dbReference type="GO" id="GO:0016743">
    <property type="term" value="F:carboxyl- or carbamoyltransferase activity"/>
    <property type="evidence" value="ECO:0007669"/>
    <property type="project" value="UniProtKB-UniRule"/>
</dbReference>
<feature type="domain" description="CoA carboxyltransferase C-terminal" evidence="11">
    <location>
        <begin position="41"/>
        <end position="302"/>
    </location>
</feature>
<dbReference type="AlphaFoldDB" id="A0A5B8CSN5"/>
<dbReference type="GO" id="GO:0005524">
    <property type="term" value="F:ATP binding"/>
    <property type="evidence" value="ECO:0007669"/>
    <property type="project" value="UniProtKB-KW"/>
</dbReference>
<evidence type="ECO:0000256" key="10">
    <source>
        <dbReference type="HAMAP-Rule" id="MF_00823"/>
    </source>
</evidence>
<dbReference type="PANTHER" id="PTHR42853">
    <property type="entry name" value="ACETYL-COENZYME A CARBOXYLASE CARBOXYL TRANSFERASE SUBUNIT ALPHA"/>
    <property type="match status" value="1"/>
</dbReference>
<dbReference type="KEGG" id="mmec:FIU01_05805"/>
<evidence type="ECO:0000256" key="1">
    <source>
        <dbReference type="ARBA" id="ARBA00004956"/>
    </source>
</evidence>
<dbReference type="EC" id="2.1.3.15" evidence="10"/>
<keyword evidence="3 10" id="KW-0808">Transferase</keyword>
<name>A0A5B8CSN5_9PROT</name>
<evidence type="ECO:0000259" key="11">
    <source>
        <dbReference type="PROSITE" id="PS50989"/>
    </source>
</evidence>
<dbReference type="SUPFAM" id="SSF52096">
    <property type="entry name" value="ClpP/crotonase"/>
    <property type="match status" value="1"/>
</dbReference>
<dbReference type="GO" id="GO:0009317">
    <property type="term" value="C:acetyl-CoA carboxylase complex"/>
    <property type="evidence" value="ECO:0007669"/>
    <property type="project" value="InterPro"/>
</dbReference>
<comment type="function">
    <text evidence="10">Component of the acetyl coenzyme A carboxylase (ACC) complex. First, biotin carboxylase catalyzes the carboxylation of biotin on its carrier protein (BCCP) and then the CO(2) group is transferred by the carboxyltransferase to acetyl-CoA to form malonyl-CoA.</text>
</comment>
<evidence type="ECO:0000256" key="3">
    <source>
        <dbReference type="ARBA" id="ARBA00022679"/>
    </source>
</evidence>
<dbReference type="InterPro" id="IPR001095">
    <property type="entry name" value="Acetyl_CoA_COase_a_su"/>
</dbReference>
<keyword evidence="12" id="KW-0436">Ligase</keyword>
<evidence type="ECO:0000313" key="13">
    <source>
        <dbReference type="Proteomes" id="UP000311008"/>
    </source>
</evidence>
<evidence type="ECO:0000313" key="12">
    <source>
        <dbReference type="EMBL" id="QDC44086.1"/>
    </source>
</evidence>
<dbReference type="GO" id="GO:0006633">
    <property type="term" value="P:fatty acid biosynthetic process"/>
    <property type="evidence" value="ECO:0007669"/>
    <property type="project" value="UniProtKB-KW"/>
</dbReference>
<keyword evidence="2 10" id="KW-0444">Lipid biosynthesis</keyword>
<comment type="subunit">
    <text evidence="10">Acetyl-CoA carboxylase is a heterohexamer composed of biotin carboxyl carrier protein (AccB), biotin carboxylase (AccC) and two subunits each of ACCase subunit alpha (AccA) and ACCase subunit beta (AccD).</text>
</comment>